<organism evidence="2 3">
    <name type="scientific">Streptomyces blastmyceticus</name>
    <dbReference type="NCBI Taxonomy" id="68180"/>
    <lineage>
        <taxon>Bacteria</taxon>
        <taxon>Bacillati</taxon>
        <taxon>Actinomycetota</taxon>
        <taxon>Actinomycetes</taxon>
        <taxon>Kitasatosporales</taxon>
        <taxon>Streptomycetaceae</taxon>
        <taxon>Streptomyces</taxon>
    </lineage>
</organism>
<reference evidence="3" key="1">
    <citation type="journal article" date="2019" name="Int. J. Syst. Evol. Microbiol.">
        <title>The Global Catalogue of Microorganisms (GCM) 10K type strain sequencing project: providing services to taxonomists for standard genome sequencing and annotation.</title>
        <authorList>
            <consortium name="The Broad Institute Genomics Platform"/>
            <consortium name="The Broad Institute Genome Sequencing Center for Infectious Disease"/>
            <person name="Wu L."/>
            <person name="Ma J."/>
        </authorList>
    </citation>
    <scope>NUCLEOTIDE SEQUENCE [LARGE SCALE GENOMIC DNA]</scope>
    <source>
        <strain evidence="3">JCM 4565</strain>
    </source>
</reference>
<feature type="region of interest" description="Disordered" evidence="1">
    <location>
        <begin position="51"/>
        <end position="72"/>
    </location>
</feature>
<name>A0ABP3HM48_9ACTN</name>
<evidence type="ECO:0000313" key="3">
    <source>
        <dbReference type="Proteomes" id="UP001500063"/>
    </source>
</evidence>
<comment type="caution">
    <text evidence="2">The sequence shown here is derived from an EMBL/GenBank/DDBJ whole genome shotgun (WGS) entry which is preliminary data.</text>
</comment>
<evidence type="ECO:0000256" key="1">
    <source>
        <dbReference type="SAM" id="MobiDB-lite"/>
    </source>
</evidence>
<dbReference type="Proteomes" id="UP001500063">
    <property type="component" value="Unassembled WGS sequence"/>
</dbReference>
<proteinExistence type="predicted"/>
<keyword evidence="3" id="KW-1185">Reference proteome</keyword>
<evidence type="ECO:0000313" key="2">
    <source>
        <dbReference type="EMBL" id="GAA0373995.1"/>
    </source>
</evidence>
<protein>
    <submittedName>
        <fullName evidence="2">Uncharacterized protein</fullName>
    </submittedName>
</protein>
<dbReference type="EMBL" id="BAAABW010000031">
    <property type="protein sequence ID" value="GAA0373995.1"/>
    <property type="molecule type" value="Genomic_DNA"/>
</dbReference>
<accession>A0ABP3HM48</accession>
<sequence length="72" mass="7443">MKSEARARLARMAAPRGASGMLVIRRDLGESADGPDRSTGPLALAPCECDQHRAGAGAPDSAAWPSLGRPQC</sequence>
<gene>
    <name evidence="2" type="ORF">GCM10010319_60620</name>
</gene>